<dbReference type="OrthoDB" id="1917198at2759"/>
<organism evidence="6 7">
    <name type="scientific">Plasmodium gallinaceum</name>
    <dbReference type="NCBI Taxonomy" id="5849"/>
    <lineage>
        <taxon>Eukaryota</taxon>
        <taxon>Sar</taxon>
        <taxon>Alveolata</taxon>
        <taxon>Apicomplexa</taxon>
        <taxon>Aconoidasida</taxon>
        <taxon>Haemosporida</taxon>
        <taxon>Plasmodiidae</taxon>
        <taxon>Plasmodium</taxon>
        <taxon>Plasmodium (Haemamoeba)</taxon>
    </lineage>
</organism>
<evidence type="ECO:0000313" key="7">
    <source>
        <dbReference type="Proteomes" id="UP000220797"/>
    </source>
</evidence>
<name>A0A1J1GWG4_PLAGA</name>
<dbReference type="RefSeq" id="XP_028529692.1">
    <property type="nucleotide sequence ID" value="XM_028673217.1"/>
</dbReference>
<dbReference type="GO" id="GO:0006397">
    <property type="term" value="P:mRNA processing"/>
    <property type="evidence" value="ECO:0007669"/>
    <property type="project" value="UniProtKB-KW"/>
</dbReference>
<dbReference type="Proteomes" id="UP000220797">
    <property type="component" value="Unassembled WGS sequence"/>
</dbReference>
<proteinExistence type="inferred from homology"/>
<sequence>MEDTDDEENVQVIVFGNSSKADFDDFYREEIIKEKNDEDKNNTNTNNSIKNEIQNEEIEDLDLDAQVLKATKENKVFMKYEYTNEKPWLYHNDISMWFNYNFDENSFKEWIQKHIDRRIEKHQNYQIENSDNIYNENFKNNINTSAYEDDLQISKNPNYKNQNIKNKMKYKNTKNNFYNNKNNILNNFNKDNSSIDDENYFDNDAYKNEDFYTYSNINKSNGSNKDIKNNFTQNYIYSNNNNASMNNYNNNNNNNINKLRDDTVDIPIQNDDLRQLQNLINFFKENPEV</sequence>
<dbReference type="OMA" id="FEYINHN"/>
<comment type="caution">
    <text evidence="6">The sequence shown here is derived from an EMBL/GenBank/DDBJ whole genome shotgun (WGS) entry which is preliminary data.</text>
</comment>
<keyword evidence="7" id="KW-1185">Reference proteome</keyword>
<dbReference type="VEuPathDB" id="PlasmoDB:PGAL8A_00447000"/>
<reference evidence="6" key="1">
    <citation type="submission" date="2015-04" db="EMBL/GenBank/DDBJ databases">
        <authorList>
            <consortium name="Pathogen Informatics"/>
        </authorList>
    </citation>
    <scope>NUCLEOTIDE SEQUENCE [LARGE SCALE GENOMIC DNA]</scope>
    <source>
        <strain evidence="6">8A</strain>
    </source>
</reference>
<keyword evidence="3" id="KW-0507">mRNA processing</keyword>
<evidence type="ECO:0000256" key="3">
    <source>
        <dbReference type="ARBA" id="ARBA00022664"/>
    </source>
</evidence>
<dbReference type="Pfam" id="PF05182">
    <property type="entry name" value="Fip1"/>
    <property type="match status" value="1"/>
</dbReference>
<dbReference type="EMBL" id="CVMV01000070">
    <property type="protein sequence ID" value="CRG96889.1"/>
    <property type="molecule type" value="Genomic_DNA"/>
</dbReference>
<comment type="subcellular location">
    <subcellularLocation>
        <location evidence="1">Nucleus</location>
    </subcellularLocation>
</comment>
<evidence type="ECO:0000256" key="2">
    <source>
        <dbReference type="ARBA" id="ARBA00007459"/>
    </source>
</evidence>
<comment type="similarity">
    <text evidence="2">Belongs to the FIP1 family.</text>
</comment>
<evidence type="ECO:0000259" key="5">
    <source>
        <dbReference type="Pfam" id="PF05182"/>
    </source>
</evidence>
<feature type="domain" description="Pre-mRNA polyadenylation factor Fip1" evidence="5">
    <location>
        <begin position="83"/>
        <end position="114"/>
    </location>
</feature>
<evidence type="ECO:0000256" key="1">
    <source>
        <dbReference type="ARBA" id="ARBA00004123"/>
    </source>
</evidence>
<gene>
    <name evidence="6" type="ORF">PGAL8A_00447000</name>
</gene>
<evidence type="ECO:0000256" key="4">
    <source>
        <dbReference type="ARBA" id="ARBA00023242"/>
    </source>
</evidence>
<keyword evidence="4" id="KW-0539">Nucleus</keyword>
<dbReference type="AlphaFoldDB" id="A0A1J1GWG4"/>
<protein>
    <recommendedName>
        <fullName evidence="5">Pre-mRNA polyadenylation factor Fip1 domain-containing protein</fullName>
    </recommendedName>
</protein>
<dbReference type="GeneID" id="39733003"/>
<accession>A0A1J1GWG4</accession>
<dbReference type="InterPro" id="IPR007854">
    <property type="entry name" value="Fip1_dom"/>
</dbReference>
<dbReference type="GO" id="GO:0005634">
    <property type="term" value="C:nucleus"/>
    <property type="evidence" value="ECO:0007669"/>
    <property type="project" value="UniProtKB-SubCell"/>
</dbReference>
<evidence type="ECO:0000313" key="6">
    <source>
        <dbReference type="EMBL" id="CRG96889.1"/>
    </source>
</evidence>